<dbReference type="EMBL" id="AP017424">
    <property type="protein sequence ID" value="BAU84199.1"/>
    <property type="molecule type" value="Genomic_DNA"/>
</dbReference>
<name>A0A160NZ17_STRLU</name>
<dbReference type="Proteomes" id="UP000217676">
    <property type="component" value="Chromosome"/>
</dbReference>
<dbReference type="KEGG" id="slau:SLA_3288"/>
<keyword evidence="3" id="KW-1185">Reference proteome</keyword>
<protein>
    <submittedName>
        <fullName evidence="2">Uncharacterized protein</fullName>
    </submittedName>
</protein>
<reference evidence="2 3" key="1">
    <citation type="journal article" date="2016" name="Genome Announc.">
        <title>Complete Genome Sequence of Thiostrepton-Producing Streptomyces laurentii ATCC 31255.</title>
        <authorList>
            <person name="Doi K."/>
            <person name="Fujino Y."/>
            <person name="Nagayoshi Y."/>
            <person name="Ohshima T."/>
            <person name="Ogata S."/>
        </authorList>
    </citation>
    <scope>NUCLEOTIDE SEQUENCE [LARGE SCALE GENOMIC DNA]</scope>
    <source>
        <strain evidence="2 3">ATCC 31255</strain>
    </source>
</reference>
<evidence type="ECO:0000313" key="2">
    <source>
        <dbReference type="EMBL" id="BAU84199.1"/>
    </source>
</evidence>
<evidence type="ECO:0000313" key="3">
    <source>
        <dbReference type="Proteomes" id="UP000217676"/>
    </source>
</evidence>
<feature type="region of interest" description="Disordered" evidence="1">
    <location>
        <begin position="64"/>
        <end position="102"/>
    </location>
</feature>
<proteinExistence type="predicted"/>
<organism evidence="2 3">
    <name type="scientific">Streptomyces laurentii</name>
    <dbReference type="NCBI Taxonomy" id="39478"/>
    <lineage>
        <taxon>Bacteria</taxon>
        <taxon>Bacillati</taxon>
        <taxon>Actinomycetota</taxon>
        <taxon>Actinomycetes</taxon>
        <taxon>Kitasatosporales</taxon>
        <taxon>Streptomycetaceae</taxon>
        <taxon>Streptomyces</taxon>
    </lineage>
</organism>
<accession>A0A160NZ17</accession>
<gene>
    <name evidence="2" type="ORF">SLA_3288</name>
</gene>
<evidence type="ECO:0000256" key="1">
    <source>
        <dbReference type="SAM" id="MobiDB-lite"/>
    </source>
</evidence>
<dbReference type="AlphaFoldDB" id="A0A160NZ17"/>
<sequence length="170" mass="17503">MAEVDGLDVVHVEVAEGEQAGGQRVRHGLGLGGGERRLAGAGRGPFDEGGGELADVLVGQRALLAAEGDEAREPDPAGGPREPGPGNVVDQQFLHQWPDGGGGEAAADDCWIHLSPPGAPRWSPGLVSVVADRFSGGLSSDPGRIRAFPVVRGATAFSEGTKWNSDDFYG</sequence>